<comment type="caution">
    <text evidence="2">The sequence shown here is derived from an EMBL/GenBank/DDBJ whole genome shotgun (WGS) entry which is preliminary data.</text>
</comment>
<keyword evidence="3" id="KW-1185">Reference proteome</keyword>
<dbReference type="RefSeq" id="XP_040779293.1">
    <property type="nucleotide sequence ID" value="XM_040925419.1"/>
</dbReference>
<keyword evidence="1" id="KW-1133">Transmembrane helix</keyword>
<accession>A0A9P5CS91</accession>
<evidence type="ECO:0000313" key="2">
    <source>
        <dbReference type="EMBL" id="KAF3768332.1"/>
    </source>
</evidence>
<keyword evidence="1" id="KW-0812">Transmembrane</keyword>
<keyword evidence="1" id="KW-0472">Membrane</keyword>
<reference evidence="2" key="1">
    <citation type="journal article" date="2020" name="Phytopathology">
        <title>Genome sequence of the chestnut blight fungus Cryphonectria parasitica EP155: A fundamental resource for an archetypical invasive plant pathogen.</title>
        <authorList>
            <person name="Crouch J.A."/>
            <person name="Dawe A."/>
            <person name="Aerts A."/>
            <person name="Barry K."/>
            <person name="Churchill A.C.L."/>
            <person name="Grimwood J."/>
            <person name="Hillman B."/>
            <person name="Milgroom M.G."/>
            <person name="Pangilinan J."/>
            <person name="Smith M."/>
            <person name="Salamov A."/>
            <person name="Schmutz J."/>
            <person name="Yadav J."/>
            <person name="Grigoriev I.V."/>
            <person name="Nuss D."/>
        </authorList>
    </citation>
    <scope>NUCLEOTIDE SEQUENCE</scope>
    <source>
        <strain evidence="2">EP155</strain>
    </source>
</reference>
<dbReference type="AlphaFoldDB" id="A0A9P5CS91"/>
<evidence type="ECO:0000313" key="3">
    <source>
        <dbReference type="Proteomes" id="UP000803844"/>
    </source>
</evidence>
<dbReference type="EMBL" id="MU032345">
    <property type="protein sequence ID" value="KAF3768332.1"/>
    <property type="molecule type" value="Genomic_DNA"/>
</dbReference>
<evidence type="ECO:0000256" key="1">
    <source>
        <dbReference type="SAM" id="Phobius"/>
    </source>
</evidence>
<gene>
    <name evidence="2" type="ORF">M406DRAFT_71386</name>
</gene>
<name>A0A9P5CS91_CRYP1</name>
<dbReference type="GeneID" id="63842548"/>
<organism evidence="2 3">
    <name type="scientific">Cryphonectria parasitica (strain ATCC 38755 / EP155)</name>
    <dbReference type="NCBI Taxonomy" id="660469"/>
    <lineage>
        <taxon>Eukaryota</taxon>
        <taxon>Fungi</taxon>
        <taxon>Dikarya</taxon>
        <taxon>Ascomycota</taxon>
        <taxon>Pezizomycotina</taxon>
        <taxon>Sordariomycetes</taxon>
        <taxon>Sordariomycetidae</taxon>
        <taxon>Diaporthales</taxon>
        <taxon>Cryphonectriaceae</taxon>
        <taxon>Cryphonectria-Endothia species complex</taxon>
        <taxon>Cryphonectria</taxon>
    </lineage>
</organism>
<feature type="transmembrane region" description="Helical" evidence="1">
    <location>
        <begin position="48"/>
        <end position="72"/>
    </location>
</feature>
<dbReference type="Proteomes" id="UP000803844">
    <property type="component" value="Unassembled WGS sequence"/>
</dbReference>
<proteinExistence type="predicted"/>
<protein>
    <submittedName>
        <fullName evidence="2">Uncharacterized protein</fullName>
    </submittedName>
</protein>
<sequence length="291" mass="31901">MPHIQQYSIAAPQNALLPLPMSLEIPATHLLRKHSDAGYALAINNSNYIIIITTTTTTTTIIIIIIIISNIITCSMQAMWYCDLVLSIVGSNVAEYKYTAESAYNSQSHAADNGNQIVALINVAPVEGDGDAAQACTDSLYSLPAQAMGPDMVHSLSGIVQQRGFKGLIKIISLESPTFSLAAISSTIKAIPHAPKGWASLTMEYGQSLIQSFANLFRFNCSKWKFPNLILPVEMPTESEIQNHLCQLVRSPPTEKIPYYIGSPLTTHFDHLLHPGKLRNLDHMDSITSMY</sequence>